<evidence type="ECO:0000313" key="1">
    <source>
        <dbReference type="EMBL" id="SEH05152.1"/>
    </source>
</evidence>
<name>A0A1H6F4Y1_9GAMM</name>
<evidence type="ECO:0000313" key="2">
    <source>
        <dbReference type="Proteomes" id="UP000236724"/>
    </source>
</evidence>
<accession>A0A1H6F4Y1</accession>
<dbReference type="EMBL" id="FMSV02000160">
    <property type="protein sequence ID" value="SEH05152.1"/>
    <property type="molecule type" value="Genomic_DNA"/>
</dbReference>
<dbReference type="RefSeq" id="WP_103919128.1">
    <property type="nucleotide sequence ID" value="NZ_FMSV02000160.1"/>
</dbReference>
<keyword evidence="2" id="KW-1185">Reference proteome</keyword>
<reference evidence="1 2" key="1">
    <citation type="submission" date="2016-10" db="EMBL/GenBank/DDBJ databases">
        <authorList>
            <person name="de Groot N.N."/>
        </authorList>
    </citation>
    <scope>NUCLEOTIDE SEQUENCE [LARGE SCALE GENOMIC DNA]</scope>
    <source>
        <strain evidence="1">MBHS1</strain>
    </source>
</reference>
<dbReference type="AlphaFoldDB" id="A0A1H6F4Y1"/>
<proteinExistence type="predicted"/>
<sequence>MNIGVEAQNFVPLQFIAIIAKDARNNQSEISNIVNLEEISPKSCSHQINEFNYEIQESSFNSGKKAIGWNFDMSFINVGDKNVSSVRVIIKDQSNKTIDSLSYSHIQNGITQKIGSFEELLEDNKNISGSRIDRKIVAIDTQTNEVILESDLLSFYLNNANTIIINDREKFTNKIPATLTLESDTAVYYRI</sequence>
<organism evidence="1 2">
    <name type="scientific">Candidatus Venteria ishoeyi</name>
    <dbReference type="NCBI Taxonomy" id="1899563"/>
    <lineage>
        <taxon>Bacteria</taxon>
        <taxon>Pseudomonadati</taxon>
        <taxon>Pseudomonadota</taxon>
        <taxon>Gammaproteobacteria</taxon>
        <taxon>Thiotrichales</taxon>
        <taxon>Thiotrichaceae</taxon>
        <taxon>Venteria</taxon>
    </lineage>
</organism>
<protein>
    <submittedName>
        <fullName evidence="1">Uncharacterized protein</fullName>
    </submittedName>
</protein>
<dbReference type="Proteomes" id="UP000236724">
    <property type="component" value="Unassembled WGS sequence"/>
</dbReference>
<gene>
    <name evidence="1" type="ORF">MBHS_01005</name>
</gene>